<name>A0ABT8U335_9FLAO</name>
<protein>
    <submittedName>
        <fullName evidence="1">IS1 family transposase</fullName>
    </submittedName>
</protein>
<dbReference type="NCBIfam" id="NF033558">
    <property type="entry name" value="transpos_IS1"/>
    <property type="match status" value="1"/>
</dbReference>
<proteinExistence type="predicted"/>
<comment type="caution">
    <text evidence="1">The sequence shown here is derived from an EMBL/GenBank/DDBJ whole genome shotgun (WGS) entry which is preliminary data.</text>
</comment>
<dbReference type="PANTHER" id="PTHR33293">
    <property type="entry name" value="INSERTION ELEMENT IS1 1 PROTEIN INSB-RELATED"/>
    <property type="match status" value="1"/>
</dbReference>
<dbReference type="EMBL" id="JAULSJ010000015">
    <property type="protein sequence ID" value="MDO3425475.1"/>
    <property type="molecule type" value="Genomic_DNA"/>
</dbReference>
<sequence length="166" mass="19473">MTKEGTGIRSTARLLKISPTTLLTRIITIAKKIVQPSIPKGKTYQVDEMRTYVKRKDKLIWIVYALEKQTNKVVSFHVGRRTNQTLKKVITSLELSEAEKNITDKLKNYNYLIRPEIHSTKFRGINHIERKNLTLRTHLKRLNRKTICFSKSLYILNAILKIYFWG</sequence>
<gene>
    <name evidence="1" type="ORF">QWT87_11285</name>
</gene>
<accession>A0ABT8U335</accession>
<dbReference type="Proteomes" id="UP001168128">
    <property type="component" value="Unassembled WGS sequence"/>
</dbReference>
<dbReference type="PANTHER" id="PTHR33293:SF2">
    <property type="entry name" value="TRANSPOSASE"/>
    <property type="match status" value="1"/>
</dbReference>
<organism evidence="1 2">
    <name type="scientific">Chryseobacterium urinae</name>
    <dbReference type="NCBI Taxonomy" id="3058400"/>
    <lineage>
        <taxon>Bacteria</taxon>
        <taxon>Pseudomonadati</taxon>
        <taxon>Bacteroidota</taxon>
        <taxon>Flavobacteriia</taxon>
        <taxon>Flavobacteriales</taxon>
        <taxon>Weeksellaceae</taxon>
        <taxon>Chryseobacterium group</taxon>
        <taxon>Chryseobacterium</taxon>
    </lineage>
</organism>
<dbReference type="InterPro" id="IPR005063">
    <property type="entry name" value="Transposase_27"/>
</dbReference>
<dbReference type="InterPro" id="IPR051354">
    <property type="entry name" value="Transposase_27_IS1"/>
</dbReference>
<reference evidence="1" key="1">
    <citation type="submission" date="2023-07" db="EMBL/GenBank/DDBJ databases">
        <title>AMR profile of multidrug- resistance Chryseobacterium gambrini related strain.</title>
        <authorList>
            <person name="Kirdat K."/>
            <person name="Bhatt A."/>
            <person name="Kuyare S."/>
            <person name="Yadav A."/>
        </authorList>
    </citation>
    <scope>NUCLEOTIDE SEQUENCE</scope>
    <source>
        <strain evidence="1">APV-1</strain>
    </source>
</reference>
<evidence type="ECO:0000313" key="1">
    <source>
        <dbReference type="EMBL" id="MDO3425475.1"/>
    </source>
</evidence>
<evidence type="ECO:0000313" key="2">
    <source>
        <dbReference type="Proteomes" id="UP001168128"/>
    </source>
</evidence>
<keyword evidence="2" id="KW-1185">Reference proteome</keyword>
<dbReference type="Pfam" id="PF03400">
    <property type="entry name" value="DDE_Tnp_IS1"/>
    <property type="match status" value="1"/>
</dbReference>